<dbReference type="Proteomes" id="UP000035682">
    <property type="component" value="Unplaced"/>
</dbReference>
<feature type="domain" description="Band 7" evidence="6">
    <location>
        <begin position="256"/>
        <end position="415"/>
    </location>
</feature>
<feature type="compositionally biased region" description="Low complexity" evidence="4">
    <location>
        <begin position="47"/>
        <end position="60"/>
    </location>
</feature>
<feature type="region of interest" description="Disordered" evidence="4">
    <location>
        <begin position="82"/>
        <end position="105"/>
    </location>
</feature>
<protein>
    <submittedName>
        <fullName evidence="7 9">Band 7 protein family and Stomatin family-containing protein</fullName>
    </submittedName>
</protein>
<evidence type="ECO:0000313" key="7">
    <source>
        <dbReference type="EMBL" id="CEF61748.1"/>
    </source>
</evidence>
<dbReference type="InterPro" id="IPR036013">
    <property type="entry name" value="Band_7/SPFH_dom_sf"/>
</dbReference>
<dbReference type="InterPro" id="IPR043202">
    <property type="entry name" value="Band-7_stomatin-like"/>
</dbReference>
<dbReference type="STRING" id="34506.A0A090MTT6"/>
<dbReference type="SUPFAM" id="SSF117892">
    <property type="entry name" value="Band 7/SPFH domain"/>
    <property type="match status" value="1"/>
</dbReference>
<accession>A0A090MTT6</accession>
<feature type="region of interest" description="Disordered" evidence="4">
    <location>
        <begin position="120"/>
        <end position="185"/>
    </location>
</feature>
<dbReference type="WBParaSite" id="SRAE_1000002500.1">
    <property type="protein sequence ID" value="SRAE_1000002500.1"/>
    <property type="gene ID" value="WBGene00256618"/>
</dbReference>
<dbReference type="WormBase" id="SRAE_1000002500">
    <property type="protein sequence ID" value="SRP01491"/>
    <property type="gene ID" value="WBGene00256618"/>
</dbReference>
<evidence type="ECO:0000313" key="9">
    <source>
        <dbReference type="WBParaSite" id="SRAE_1000002500.1"/>
    </source>
</evidence>
<evidence type="ECO:0000259" key="6">
    <source>
        <dbReference type="SMART" id="SM00244"/>
    </source>
</evidence>
<feature type="compositionally biased region" description="Polar residues" evidence="4">
    <location>
        <begin position="163"/>
        <end position="181"/>
    </location>
</feature>
<dbReference type="Pfam" id="PF01145">
    <property type="entry name" value="Band_7"/>
    <property type="match status" value="1"/>
</dbReference>
<dbReference type="RefSeq" id="XP_024500950.1">
    <property type="nucleotide sequence ID" value="XM_024646810.1"/>
</dbReference>
<dbReference type="SMART" id="SM00244">
    <property type="entry name" value="PHB"/>
    <property type="match status" value="1"/>
</dbReference>
<dbReference type="PRINTS" id="PR00721">
    <property type="entry name" value="STOMATIN"/>
</dbReference>
<dbReference type="InterPro" id="IPR001107">
    <property type="entry name" value="Band_7"/>
</dbReference>
<dbReference type="InterPro" id="IPR018080">
    <property type="entry name" value="Band_7/stomatin-like_CS"/>
</dbReference>
<dbReference type="eggNOG" id="KOG2621">
    <property type="taxonomic scope" value="Eukaryota"/>
</dbReference>
<keyword evidence="5" id="KW-0812">Transmembrane</keyword>
<dbReference type="PANTHER" id="PTHR10264">
    <property type="entry name" value="BAND 7 PROTEIN-RELATED"/>
    <property type="match status" value="1"/>
</dbReference>
<gene>
    <name evidence="7 9 10" type="ORF">SRAE_1000002500</name>
</gene>
<feature type="compositionally biased region" description="Acidic residues" evidence="4">
    <location>
        <begin position="120"/>
        <end position="130"/>
    </location>
</feature>
<evidence type="ECO:0000256" key="2">
    <source>
        <dbReference type="ARBA" id="ARBA00008164"/>
    </source>
</evidence>
<keyword evidence="3 5" id="KW-0472">Membrane</keyword>
<evidence type="ECO:0000313" key="8">
    <source>
        <dbReference type="Proteomes" id="UP000035682"/>
    </source>
</evidence>
<dbReference type="CTD" id="36374113"/>
<comment type="similarity">
    <text evidence="2">Belongs to the band 7/mec-2 family.</text>
</comment>
<evidence type="ECO:0000256" key="5">
    <source>
        <dbReference type="SAM" id="Phobius"/>
    </source>
</evidence>
<dbReference type="PANTHER" id="PTHR10264:SF127">
    <property type="entry name" value="PODOCIN"/>
    <property type="match status" value="1"/>
</dbReference>
<dbReference type="PROSITE" id="PS01270">
    <property type="entry name" value="BAND_7"/>
    <property type="match status" value="1"/>
</dbReference>
<proteinExistence type="inferred from homology"/>
<dbReference type="Gene3D" id="3.30.479.30">
    <property type="entry name" value="Band 7 domain"/>
    <property type="match status" value="1"/>
</dbReference>
<dbReference type="GeneID" id="36374113"/>
<sequence>MRKNEDRKPFLPSYQHSRPHYLINEGSSSPEISSKPLKPMYRGKVVSKQSSFSSSSSSSLSATLTENSINLLKNTTTNIRRKKKNFSYDNKKLKHLNNKNPQRGIVSFQNVSYKLTNLSEDENPLSEEEGSSQTSEGAENSRLMEYSEDDEDPYPTTGKRDQSSSFLNTGIPSQPLSSSTKTHSRLTQRRFTLNPLIFAKEERDARRQSLAQLKLSYYPSNAHPDVYDTGHGFCGWFLMILSYIIMLATFPISICFCIKVVQEYERAVIFRLGRLIGGGAKGPGIFFVMPCIESYTKVDLRTVSFNVPPQEILTKDSVTVSVDAVVYYRISQATISVANVENCHHSTRLLAQTTLRNMLGMKNLSDILADREHIASYMQTLLDDATESWGIKVERVEIKDVRLPVQLQRAMAAEAEATREARAKVIAAEGEQLASKSLQEAANIISQSPAALQLRYLQTLNSVAAEKNSTIIFPLPIEIIKYFFNTTSSNNNDNKKEHSTLPI</sequence>
<dbReference type="Gene3D" id="6.10.250.2090">
    <property type="match status" value="1"/>
</dbReference>
<reference evidence="9" key="2">
    <citation type="submission" date="2020-12" db="UniProtKB">
        <authorList>
            <consortium name="WormBaseParasite"/>
        </authorList>
    </citation>
    <scope>IDENTIFICATION</scope>
</reference>
<feature type="region of interest" description="Disordered" evidence="4">
    <location>
        <begin position="1"/>
        <end position="60"/>
    </location>
</feature>
<keyword evidence="5" id="KW-1133">Transmembrane helix</keyword>
<dbReference type="EMBL" id="LN609528">
    <property type="protein sequence ID" value="CEF61748.1"/>
    <property type="molecule type" value="Genomic_DNA"/>
</dbReference>
<feature type="transmembrane region" description="Helical" evidence="5">
    <location>
        <begin position="236"/>
        <end position="261"/>
    </location>
</feature>
<dbReference type="OrthoDB" id="2105077at2759"/>
<dbReference type="InterPro" id="IPR001972">
    <property type="entry name" value="Stomatin_HflK_fam"/>
</dbReference>
<reference evidence="7 8" key="1">
    <citation type="submission" date="2014-09" db="EMBL/GenBank/DDBJ databases">
        <authorList>
            <person name="Martin A.A."/>
        </authorList>
    </citation>
    <scope>NUCLEOTIDE SEQUENCE</scope>
    <source>
        <strain evidence="8">ED321</strain>
        <strain evidence="7">ED321 Heterogonic</strain>
    </source>
</reference>
<dbReference type="GO" id="GO:0005886">
    <property type="term" value="C:plasma membrane"/>
    <property type="evidence" value="ECO:0007669"/>
    <property type="project" value="InterPro"/>
</dbReference>
<keyword evidence="8" id="KW-1185">Reference proteome</keyword>
<dbReference type="FunFam" id="3.30.479.30:FF:000026">
    <property type="entry name" value="Uncharacterized protein"/>
    <property type="match status" value="1"/>
</dbReference>
<evidence type="ECO:0000256" key="1">
    <source>
        <dbReference type="ARBA" id="ARBA00004370"/>
    </source>
</evidence>
<dbReference type="AlphaFoldDB" id="A0A090MTT6"/>
<evidence type="ECO:0000313" key="10">
    <source>
        <dbReference type="WormBase" id="SRAE_1000002500"/>
    </source>
</evidence>
<organism evidence="7">
    <name type="scientific">Strongyloides ratti</name>
    <name type="common">Parasitic roundworm</name>
    <dbReference type="NCBI Taxonomy" id="34506"/>
    <lineage>
        <taxon>Eukaryota</taxon>
        <taxon>Metazoa</taxon>
        <taxon>Ecdysozoa</taxon>
        <taxon>Nematoda</taxon>
        <taxon>Chromadorea</taxon>
        <taxon>Rhabditida</taxon>
        <taxon>Tylenchina</taxon>
        <taxon>Panagrolaimomorpha</taxon>
        <taxon>Strongyloidoidea</taxon>
        <taxon>Strongyloididae</taxon>
        <taxon>Strongyloides</taxon>
    </lineage>
</organism>
<comment type="subcellular location">
    <subcellularLocation>
        <location evidence="1">Membrane</location>
    </subcellularLocation>
</comment>
<evidence type="ECO:0000256" key="3">
    <source>
        <dbReference type="ARBA" id="ARBA00023136"/>
    </source>
</evidence>
<name>A0A090MTT6_STRRB</name>
<evidence type="ECO:0000256" key="4">
    <source>
        <dbReference type="SAM" id="MobiDB-lite"/>
    </source>
</evidence>